<dbReference type="AlphaFoldDB" id="A0AAV7TI76"/>
<comment type="caution">
    <text evidence="1">The sequence shown here is derived from an EMBL/GenBank/DDBJ whole genome shotgun (WGS) entry which is preliminary data.</text>
</comment>
<proteinExistence type="predicted"/>
<sequence length="59" mass="6510">TPWCRTYNWTFSHGRHLGVAAAIPGLPLATLALSLRPPASEETKSVPEAQWQRVLRDVG</sequence>
<feature type="non-terminal residue" evidence="1">
    <location>
        <position position="59"/>
    </location>
</feature>
<protein>
    <submittedName>
        <fullName evidence="1">Uncharacterized protein</fullName>
    </submittedName>
</protein>
<accession>A0AAV7TI76</accession>
<dbReference type="Proteomes" id="UP001066276">
    <property type="component" value="Chromosome 3_2"/>
</dbReference>
<evidence type="ECO:0000313" key="1">
    <source>
        <dbReference type="EMBL" id="KAJ1176116.1"/>
    </source>
</evidence>
<feature type="non-terminal residue" evidence="1">
    <location>
        <position position="1"/>
    </location>
</feature>
<name>A0AAV7TI76_PLEWA</name>
<reference evidence="1" key="1">
    <citation type="journal article" date="2022" name="bioRxiv">
        <title>Sequencing and chromosome-scale assembly of the giantPleurodeles waltlgenome.</title>
        <authorList>
            <person name="Brown T."/>
            <person name="Elewa A."/>
            <person name="Iarovenko S."/>
            <person name="Subramanian E."/>
            <person name="Araus A.J."/>
            <person name="Petzold A."/>
            <person name="Susuki M."/>
            <person name="Suzuki K.-i.T."/>
            <person name="Hayashi T."/>
            <person name="Toyoda A."/>
            <person name="Oliveira C."/>
            <person name="Osipova E."/>
            <person name="Leigh N.D."/>
            <person name="Simon A."/>
            <person name="Yun M.H."/>
        </authorList>
    </citation>
    <scope>NUCLEOTIDE SEQUENCE</scope>
    <source>
        <strain evidence="1">20211129_DDA</strain>
        <tissue evidence="1">Liver</tissue>
    </source>
</reference>
<organism evidence="1 2">
    <name type="scientific">Pleurodeles waltl</name>
    <name type="common">Iberian ribbed newt</name>
    <dbReference type="NCBI Taxonomy" id="8319"/>
    <lineage>
        <taxon>Eukaryota</taxon>
        <taxon>Metazoa</taxon>
        <taxon>Chordata</taxon>
        <taxon>Craniata</taxon>
        <taxon>Vertebrata</taxon>
        <taxon>Euteleostomi</taxon>
        <taxon>Amphibia</taxon>
        <taxon>Batrachia</taxon>
        <taxon>Caudata</taxon>
        <taxon>Salamandroidea</taxon>
        <taxon>Salamandridae</taxon>
        <taxon>Pleurodelinae</taxon>
        <taxon>Pleurodeles</taxon>
    </lineage>
</organism>
<evidence type="ECO:0000313" key="2">
    <source>
        <dbReference type="Proteomes" id="UP001066276"/>
    </source>
</evidence>
<gene>
    <name evidence="1" type="ORF">NDU88_001399</name>
</gene>
<keyword evidence="2" id="KW-1185">Reference proteome</keyword>
<dbReference type="EMBL" id="JANPWB010000006">
    <property type="protein sequence ID" value="KAJ1176116.1"/>
    <property type="molecule type" value="Genomic_DNA"/>
</dbReference>